<organism evidence="2 3">
    <name type="scientific">Corynebacterium suicordis DSM 45110</name>
    <dbReference type="NCBI Taxonomy" id="1121369"/>
    <lineage>
        <taxon>Bacteria</taxon>
        <taxon>Bacillati</taxon>
        <taxon>Actinomycetota</taxon>
        <taxon>Actinomycetes</taxon>
        <taxon>Mycobacteriales</taxon>
        <taxon>Corynebacteriaceae</taxon>
        <taxon>Corynebacterium</taxon>
    </lineage>
</organism>
<keyword evidence="1" id="KW-0472">Membrane</keyword>
<sequence>MFEWLINLPVWVQTPLMVAIVLVIAGVCAWVLYALLWKVIPPSEAEKAMLGLDVPAQENPAQEAQREKVTTNEA</sequence>
<evidence type="ECO:0000313" key="3">
    <source>
        <dbReference type="Proteomes" id="UP000635902"/>
    </source>
</evidence>
<evidence type="ECO:0000256" key="1">
    <source>
        <dbReference type="SAM" id="Phobius"/>
    </source>
</evidence>
<keyword evidence="1" id="KW-1133">Transmembrane helix</keyword>
<dbReference type="Proteomes" id="UP000635902">
    <property type="component" value="Unassembled WGS sequence"/>
</dbReference>
<reference evidence="2 3" key="1">
    <citation type="submission" date="2020-10" db="EMBL/GenBank/DDBJ databases">
        <title>Novel species in genus Corynebacterium.</title>
        <authorList>
            <person name="Zhang G."/>
        </authorList>
    </citation>
    <scope>NUCLEOTIDE SEQUENCE [LARGE SCALE GENOMIC DNA]</scope>
    <source>
        <strain evidence="2 3">DSM 45110</strain>
    </source>
</reference>
<feature type="transmembrane region" description="Helical" evidence="1">
    <location>
        <begin position="16"/>
        <end position="37"/>
    </location>
</feature>
<keyword evidence="1" id="KW-0812">Transmembrane</keyword>
<protein>
    <recommendedName>
        <fullName evidence="4">Secreted protein</fullName>
    </recommendedName>
</protein>
<dbReference type="EMBL" id="JADKMY010000002">
    <property type="protein sequence ID" value="MBF4553918.1"/>
    <property type="molecule type" value="Genomic_DNA"/>
</dbReference>
<keyword evidence="3" id="KW-1185">Reference proteome</keyword>
<evidence type="ECO:0000313" key="2">
    <source>
        <dbReference type="EMBL" id="MBF4553918.1"/>
    </source>
</evidence>
<comment type="caution">
    <text evidence="2">The sequence shown here is derived from an EMBL/GenBank/DDBJ whole genome shotgun (WGS) entry which is preliminary data.</text>
</comment>
<evidence type="ECO:0008006" key="4">
    <source>
        <dbReference type="Google" id="ProtNLM"/>
    </source>
</evidence>
<dbReference type="RefSeq" id="WP_194556802.1">
    <property type="nucleotide sequence ID" value="NZ_JADKMY010000002.1"/>
</dbReference>
<name>A0ABR9ZKF9_9CORY</name>
<proteinExistence type="predicted"/>
<gene>
    <name evidence="2" type="ORF">IRY30_07485</name>
</gene>
<accession>A0ABR9ZKF9</accession>